<keyword evidence="3" id="KW-0677">Repeat</keyword>
<dbReference type="Pfam" id="PF21549">
    <property type="entry name" value="PRDM2_PR"/>
    <property type="match status" value="1"/>
</dbReference>
<evidence type="ECO:0000256" key="4">
    <source>
        <dbReference type="ARBA" id="ARBA00022771"/>
    </source>
</evidence>
<dbReference type="AlphaFoldDB" id="A0AA85KJK8"/>
<evidence type="ECO:0000256" key="2">
    <source>
        <dbReference type="ARBA" id="ARBA00022723"/>
    </source>
</evidence>
<accession>A0AA85KJK8</accession>
<evidence type="ECO:0000259" key="10">
    <source>
        <dbReference type="PROSITE" id="PS50280"/>
    </source>
</evidence>
<dbReference type="SMART" id="SM00317">
    <property type="entry name" value="SET"/>
    <property type="match status" value="1"/>
</dbReference>
<keyword evidence="2" id="KW-0479">Metal-binding</keyword>
<dbReference type="InterPro" id="IPR046341">
    <property type="entry name" value="SET_dom_sf"/>
</dbReference>
<reference evidence="12" key="2">
    <citation type="submission" date="2023-11" db="UniProtKB">
        <authorList>
            <consortium name="WormBaseParasite"/>
        </authorList>
    </citation>
    <scope>IDENTIFICATION</scope>
</reference>
<comment type="subcellular location">
    <subcellularLocation>
        <location evidence="1">Nucleus</location>
    </subcellularLocation>
</comment>
<feature type="region of interest" description="Disordered" evidence="9">
    <location>
        <begin position="105"/>
        <end position="140"/>
    </location>
</feature>
<keyword evidence="8" id="KW-0539">Nucleus</keyword>
<feature type="compositionally biased region" description="Low complexity" evidence="9">
    <location>
        <begin position="79"/>
        <end position="92"/>
    </location>
</feature>
<feature type="region of interest" description="Disordered" evidence="9">
    <location>
        <begin position="40"/>
        <end position="93"/>
    </location>
</feature>
<evidence type="ECO:0000256" key="7">
    <source>
        <dbReference type="ARBA" id="ARBA00023163"/>
    </source>
</evidence>
<keyword evidence="5" id="KW-0862">Zinc</keyword>
<keyword evidence="6" id="KW-0805">Transcription regulation</keyword>
<feature type="compositionally biased region" description="Basic residues" evidence="9">
    <location>
        <begin position="48"/>
        <end position="60"/>
    </location>
</feature>
<keyword evidence="4" id="KW-0863">Zinc-finger</keyword>
<dbReference type="GO" id="GO:0010468">
    <property type="term" value="P:regulation of gene expression"/>
    <property type="evidence" value="ECO:0007669"/>
    <property type="project" value="TreeGrafter"/>
</dbReference>
<protein>
    <recommendedName>
        <fullName evidence="10">SET domain-containing protein</fullName>
    </recommendedName>
</protein>
<evidence type="ECO:0000256" key="1">
    <source>
        <dbReference type="ARBA" id="ARBA00004123"/>
    </source>
</evidence>
<evidence type="ECO:0000256" key="5">
    <source>
        <dbReference type="ARBA" id="ARBA00022833"/>
    </source>
</evidence>
<proteinExistence type="predicted"/>
<evidence type="ECO:0000256" key="3">
    <source>
        <dbReference type="ARBA" id="ARBA00022737"/>
    </source>
</evidence>
<dbReference type="InterPro" id="IPR001214">
    <property type="entry name" value="SET_dom"/>
</dbReference>
<evidence type="ECO:0000256" key="8">
    <source>
        <dbReference type="ARBA" id="ARBA00023242"/>
    </source>
</evidence>
<reference evidence="11" key="1">
    <citation type="submission" date="2022-06" db="EMBL/GenBank/DDBJ databases">
        <authorList>
            <person name="Berger JAMES D."/>
            <person name="Berger JAMES D."/>
        </authorList>
    </citation>
    <scope>NUCLEOTIDE SEQUENCE [LARGE SCALE GENOMIC DNA]</scope>
</reference>
<dbReference type="GO" id="GO:0005634">
    <property type="term" value="C:nucleus"/>
    <property type="evidence" value="ECO:0007669"/>
    <property type="project" value="UniProtKB-SubCell"/>
</dbReference>
<evidence type="ECO:0000313" key="12">
    <source>
        <dbReference type="WBParaSite" id="TREG1_92690.2"/>
    </source>
</evidence>
<dbReference type="WBParaSite" id="TREG1_92690.2">
    <property type="protein sequence ID" value="TREG1_92690.2"/>
    <property type="gene ID" value="TREG1_92690"/>
</dbReference>
<feature type="domain" description="SET" evidence="10">
    <location>
        <begin position="218"/>
        <end position="341"/>
    </location>
</feature>
<dbReference type="SUPFAM" id="SSF82199">
    <property type="entry name" value="SET domain"/>
    <property type="match status" value="1"/>
</dbReference>
<dbReference type="GO" id="GO:0008270">
    <property type="term" value="F:zinc ion binding"/>
    <property type="evidence" value="ECO:0007669"/>
    <property type="project" value="UniProtKB-KW"/>
</dbReference>
<dbReference type="PROSITE" id="PS50280">
    <property type="entry name" value="SET"/>
    <property type="match status" value="1"/>
</dbReference>
<evidence type="ECO:0000256" key="6">
    <source>
        <dbReference type="ARBA" id="ARBA00023015"/>
    </source>
</evidence>
<dbReference type="Proteomes" id="UP000050795">
    <property type="component" value="Unassembled WGS sequence"/>
</dbReference>
<organism evidence="11 12">
    <name type="scientific">Trichobilharzia regenti</name>
    <name type="common">Nasal bird schistosome</name>
    <dbReference type="NCBI Taxonomy" id="157069"/>
    <lineage>
        <taxon>Eukaryota</taxon>
        <taxon>Metazoa</taxon>
        <taxon>Spiralia</taxon>
        <taxon>Lophotrochozoa</taxon>
        <taxon>Platyhelminthes</taxon>
        <taxon>Trematoda</taxon>
        <taxon>Digenea</taxon>
        <taxon>Strigeidida</taxon>
        <taxon>Schistosomatoidea</taxon>
        <taxon>Schistosomatidae</taxon>
        <taxon>Trichobilharzia</taxon>
    </lineage>
</organism>
<sequence length="361" mass="40822">MEGLRTQRILENLELLEKFTKISSSDAERVKQMYGIGKTKVSASCTRTKSKKRRLTKRKPTNVVVSPHSSKPKRRRRSPLSSDSGSDCLSSGDEWAPKLRGECSRTTGEISGEKEAHSGTPKLMQLTDSEGSRYPKRTKERPNYAADIKIPEDDRYLYCYTCKRSVVDGCFDHPVRWIENLPLAVCKQAEDKYAFHQKTKCVCGQPYYEHAAKTAPGEWVKILRSRIPGAGLGAYANAEIECGTVFGPYGGQVVYLDEMSTSEKDRRSRGGYAWLVRANVDGVKAHLIDARNCLSSNWLRFVNCARFDEEQNLVTVQYRGKIYYRACKDIPKFQELLTYYGKEVKDIGVTCVGRNPLKLAI</sequence>
<dbReference type="Gene3D" id="2.170.270.10">
    <property type="entry name" value="SET domain"/>
    <property type="match status" value="1"/>
</dbReference>
<keyword evidence="11" id="KW-1185">Reference proteome</keyword>
<dbReference type="InterPro" id="IPR050331">
    <property type="entry name" value="Zinc_finger"/>
</dbReference>
<keyword evidence="7" id="KW-0804">Transcription</keyword>
<dbReference type="PANTHER" id="PTHR16515">
    <property type="entry name" value="PR DOMAIN ZINC FINGER PROTEIN"/>
    <property type="match status" value="1"/>
</dbReference>
<evidence type="ECO:0000256" key="9">
    <source>
        <dbReference type="SAM" id="MobiDB-lite"/>
    </source>
</evidence>
<name>A0AA85KJK8_TRIRE</name>
<dbReference type="PANTHER" id="PTHR16515:SF49">
    <property type="entry name" value="GASTRULA ZINC FINGER PROTEIN XLCGF49.1-LIKE-RELATED"/>
    <property type="match status" value="1"/>
</dbReference>
<evidence type="ECO:0000313" key="11">
    <source>
        <dbReference type="Proteomes" id="UP000050795"/>
    </source>
</evidence>